<dbReference type="InterPro" id="IPR051911">
    <property type="entry name" value="SDR_oxidoreductase"/>
</dbReference>
<dbReference type="EMBL" id="JADHEC010000034">
    <property type="protein sequence ID" value="MBF2709542.1"/>
    <property type="molecule type" value="Genomic_DNA"/>
</dbReference>
<dbReference type="PANTHER" id="PTHR43976">
    <property type="entry name" value="SHORT CHAIN DEHYDROGENASE"/>
    <property type="match status" value="1"/>
</dbReference>
<dbReference type="SUPFAM" id="SSF51735">
    <property type="entry name" value="NAD(P)-binding Rossmann-fold domains"/>
    <property type="match status" value="1"/>
</dbReference>
<protein>
    <submittedName>
        <fullName evidence="2">SDR family oxidoreductase</fullName>
    </submittedName>
</protein>
<dbReference type="PRINTS" id="PR00080">
    <property type="entry name" value="SDRFAMILY"/>
</dbReference>
<dbReference type="RefSeq" id="WP_194312782.1">
    <property type="nucleotide sequence ID" value="NZ_JADHEC010000034.1"/>
</dbReference>
<gene>
    <name evidence="2" type="ORF">IR213_13220</name>
</gene>
<dbReference type="Proteomes" id="UP000646211">
    <property type="component" value="Unassembled WGS sequence"/>
</dbReference>
<dbReference type="Pfam" id="PF00106">
    <property type="entry name" value="adh_short"/>
    <property type="match status" value="1"/>
</dbReference>
<dbReference type="PRINTS" id="PR00081">
    <property type="entry name" value="GDHRDH"/>
</dbReference>
<evidence type="ECO:0000256" key="1">
    <source>
        <dbReference type="RuleBase" id="RU000363"/>
    </source>
</evidence>
<dbReference type="InterPro" id="IPR020904">
    <property type="entry name" value="Sc_DH/Rdtase_CS"/>
</dbReference>
<accession>A0A930UER2</accession>
<dbReference type="PROSITE" id="PS00061">
    <property type="entry name" value="ADH_SHORT"/>
    <property type="match status" value="1"/>
</dbReference>
<dbReference type="CDD" id="cd05374">
    <property type="entry name" value="17beta-HSD-like_SDR_c"/>
    <property type="match status" value="1"/>
</dbReference>
<evidence type="ECO:0000313" key="3">
    <source>
        <dbReference type="Proteomes" id="UP000646211"/>
    </source>
</evidence>
<dbReference type="InterPro" id="IPR036291">
    <property type="entry name" value="NAD(P)-bd_dom_sf"/>
</dbReference>
<sequence>MSASKKVIVITGTSSGFGKLSAFQLSLDGHQIYAGMRNPLGSNLETKNELEQFAKDKNVFIKVIDLDVTDDKSVENAIEAVAKEAGTIDVLINNAGQMFVGVTEAFTIEDIKKQMDVNFFGSVRTDRAVLPYMKSQKSGLIIHVSSLSGRVVFPFFGVYSASKFAMEAYAEAFRYELSGLGIDSVIVQPGPFGTSLLGKSPEPSDKSRLEAYGALAGVPDLMKTNFQAMYDGENAPIPQDVADAIKALVDSNDKRPLRTVVMPRGMDFGVAKLNEGVSEVQNDLLKMLQFDSMI</sequence>
<dbReference type="InterPro" id="IPR002347">
    <property type="entry name" value="SDR_fam"/>
</dbReference>
<dbReference type="PANTHER" id="PTHR43976:SF9">
    <property type="entry name" value="OXIDOREDUCTASE"/>
    <property type="match status" value="1"/>
</dbReference>
<dbReference type="Gene3D" id="3.40.50.720">
    <property type="entry name" value="NAD(P)-binding Rossmann-like Domain"/>
    <property type="match status" value="1"/>
</dbReference>
<dbReference type="AlphaFoldDB" id="A0A930UER2"/>
<organism evidence="2 3">
    <name type="scientific">Flavobacterium soyangense</name>
    <dbReference type="NCBI Taxonomy" id="2023265"/>
    <lineage>
        <taxon>Bacteria</taxon>
        <taxon>Pseudomonadati</taxon>
        <taxon>Bacteroidota</taxon>
        <taxon>Flavobacteriia</taxon>
        <taxon>Flavobacteriales</taxon>
        <taxon>Flavobacteriaceae</taxon>
        <taxon>Flavobacterium</taxon>
    </lineage>
</organism>
<evidence type="ECO:0000313" key="2">
    <source>
        <dbReference type="EMBL" id="MBF2709542.1"/>
    </source>
</evidence>
<reference evidence="2" key="1">
    <citation type="submission" date="2020-11" db="EMBL/GenBank/DDBJ databases">
        <title>Genome of Flavobacterium soyangense.</title>
        <authorList>
            <person name="Liu Q."/>
            <person name="Xin Y.-H."/>
        </authorList>
    </citation>
    <scope>NUCLEOTIDE SEQUENCE</scope>
    <source>
        <strain evidence="2">CGMCC 1.13493</strain>
    </source>
</reference>
<comment type="caution">
    <text evidence="2">The sequence shown here is derived from an EMBL/GenBank/DDBJ whole genome shotgun (WGS) entry which is preliminary data.</text>
</comment>
<comment type="similarity">
    <text evidence="1">Belongs to the short-chain dehydrogenases/reductases (SDR) family.</text>
</comment>
<name>A0A930UER2_9FLAO</name>
<proteinExistence type="inferred from homology"/>
<keyword evidence="3" id="KW-1185">Reference proteome</keyword>